<accession>A0A1L3FNK1</accession>
<sequence>MPPVQIGGQYGKLKKLVADLSLDKEMLQDVIRRKL</sequence>
<dbReference type="AlphaFoldDB" id="A0A1L3FNK1"/>
<evidence type="ECO:0000313" key="1">
    <source>
        <dbReference type="EMBL" id="APG14914.1"/>
    </source>
</evidence>
<organism evidence="1 2">
    <name type="scientific">Bradyrhizobium japonicum</name>
    <dbReference type="NCBI Taxonomy" id="375"/>
    <lineage>
        <taxon>Bacteria</taxon>
        <taxon>Pseudomonadati</taxon>
        <taxon>Pseudomonadota</taxon>
        <taxon>Alphaproteobacteria</taxon>
        <taxon>Hyphomicrobiales</taxon>
        <taxon>Nitrobacteraceae</taxon>
        <taxon>Bradyrhizobium</taxon>
    </lineage>
</organism>
<reference evidence="1 2" key="1">
    <citation type="submission" date="2016-11" db="EMBL/GenBank/DDBJ databases">
        <title>Complete Genome Sequence of Bradyrhizobium sp. strain J5, an isolated from soybean nodule in Hokkaido.</title>
        <authorList>
            <person name="Kanehara K."/>
        </authorList>
    </citation>
    <scope>NUCLEOTIDE SEQUENCE [LARGE SCALE GENOMIC DNA]</scope>
    <source>
        <strain evidence="1 2">J5</strain>
    </source>
</reference>
<dbReference type="EMBL" id="CP017637">
    <property type="protein sequence ID" value="APG14914.1"/>
    <property type="molecule type" value="Genomic_DNA"/>
</dbReference>
<protein>
    <submittedName>
        <fullName evidence="1">Transposase</fullName>
    </submittedName>
</protein>
<name>A0A1L3FNK1_BRAJP</name>
<gene>
    <name evidence="1" type="ORF">BKD09_41965</name>
</gene>
<dbReference type="Proteomes" id="UP000181962">
    <property type="component" value="Chromosome"/>
</dbReference>
<evidence type="ECO:0000313" key="2">
    <source>
        <dbReference type="Proteomes" id="UP000181962"/>
    </source>
</evidence>
<proteinExistence type="predicted"/>